<accession>A0A7S6U5I6</accession>
<dbReference type="KEGG" id="aee:IM676_18775"/>
<evidence type="ECO:0000313" key="1">
    <source>
        <dbReference type="EMBL" id="QOV22664.1"/>
    </source>
</evidence>
<evidence type="ECO:0008006" key="3">
    <source>
        <dbReference type="Google" id="ProtNLM"/>
    </source>
</evidence>
<gene>
    <name evidence="1" type="ORF">IM676_18775</name>
</gene>
<evidence type="ECO:0000313" key="2">
    <source>
        <dbReference type="Proteomes" id="UP000593846"/>
    </source>
</evidence>
<sequence>MSARERLINEISQTPDILIKEVLDFLLFIKYRSNQEIVKKDNSHNSDLPSLLNFIDQINSETPTGDNLQLPRDLSKNLDHYLYGASKEEL</sequence>
<protein>
    <recommendedName>
        <fullName evidence="3">DUF2281 domain-containing protein</fullName>
    </recommendedName>
</protein>
<proteinExistence type="predicted"/>
<reference evidence="2" key="1">
    <citation type="submission" date="2020-10" db="EMBL/GenBank/DDBJ databases">
        <title>Genome-based taxonomic classification of the species Anabaenopsis elenkinii.</title>
        <authorList>
            <person name="Delbaje E."/>
            <person name="Andreote A.P.D."/>
            <person name="Pellegrinetti T.A."/>
            <person name="Cruz R.B."/>
            <person name="Branco L.H.Z."/>
            <person name="Fiore M.F."/>
        </authorList>
    </citation>
    <scope>NUCLEOTIDE SEQUENCE [LARGE SCALE GENOMIC DNA]</scope>
    <source>
        <strain evidence="2">CCIBt3563</strain>
    </source>
</reference>
<name>A0A7S6U5I6_9CYAN</name>
<keyword evidence="2" id="KW-1185">Reference proteome</keyword>
<dbReference type="EMBL" id="CP063311">
    <property type="protein sequence ID" value="QOV22664.1"/>
    <property type="molecule type" value="Genomic_DNA"/>
</dbReference>
<dbReference type="Proteomes" id="UP000593846">
    <property type="component" value="Chromosome"/>
</dbReference>
<dbReference type="RefSeq" id="WP_200988282.1">
    <property type="nucleotide sequence ID" value="NZ_CP063311.1"/>
</dbReference>
<dbReference type="AlphaFoldDB" id="A0A7S6U5I6"/>
<organism evidence="1 2">
    <name type="scientific">Anabaenopsis elenkinii CCIBt3563</name>
    <dbReference type="NCBI Taxonomy" id="2779889"/>
    <lineage>
        <taxon>Bacteria</taxon>
        <taxon>Bacillati</taxon>
        <taxon>Cyanobacteriota</taxon>
        <taxon>Cyanophyceae</taxon>
        <taxon>Nostocales</taxon>
        <taxon>Nodulariaceae</taxon>
        <taxon>Anabaenopsis</taxon>
    </lineage>
</organism>